<evidence type="ECO:0000256" key="1">
    <source>
        <dbReference type="SAM" id="MobiDB-lite"/>
    </source>
</evidence>
<dbReference type="RefSeq" id="WP_074890754.1">
    <property type="nucleotide sequence ID" value="NZ_FOHW01000020.1"/>
</dbReference>
<evidence type="ECO:0000313" key="3">
    <source>
        <dbReference type="Proteomes" id="UP000182332"/>
    </source>
</evidence>
<sequence length="314" mass="33890">MISQIQAAVAAFVANKKPAVDAVPNSEPKTVDKPAATATDKATFSTLAAQLNESAARAEKRDAGMTHAELRQYGRNRINEFLIEGRTVNSGTRAMEVPKTNDPELLDRAREASAFVTRTLAGDKNAKSPFENLSREQLNLIAFDDSASFTLNERRAAWQGVQKMDEDWRNVAINDGVIEQARTGKASHFYNDALSYLKSLPAIEKAVSYPKGAEAIVEARIKSDLTLPGLPGTFGRQAPDRKLTLYDILAGIVDTTKDKKTDPNNIVHTKKFSPRTSPEPATAAAQGVEKPAAVNADARVEQAGAASRDEKAAG</sequence>
<feature type="region of interest" description="Disordered" evidence="1">
    <location>
        <begin position="257"/>
        <end position="314"/>
    </location>
</feature>
<organism evidence="2 3">
    <name type="scientific">Pseudomonas graminis</name>
    <dbReference type="NCBI Taxonomy" id="158627"/>
    <lineage>
        <taxon>Bacteria</taxon>
        <taxon>Pseudomonadati</taxon>
        <taxon>Pseudomonadota</taxon>
        <taxon>Gammaproteobacteria</taxon>
        <taxon>Pseudomonadales</taxon>
        <taxon>Pseudomonadaceae</taxon>
        <taxon>Pseudomonas</taxon>
    </lineage>
</organism>
<accession>A0A1I0GAJ6</accession>
<name>A0A1I0GAJ6_9PSED</name>
<dbReference type="EMBL" id="FOHW01000020">
    <property type="protein sequence ID" value="SET67054.1"/>
    <property type="molecule type" value="Genomic_DNA"/>
</dbReference>
<dbReference type="Proteomes" id="UP000182332">
    <property type="component" value="Unassembled WGS sequence"/>
</dbReference>
<evidence type="ECO:0000313" key="2">
    <source>
        <dbReference type="EMBL" id="SET67054.1"/>
    </source>
</evidence>
<proteinExistence type="predicted"/>
<dbReference type="OrthoDB" id="6282430at2"/>
<dbReference type="AlphaFoldDB" id="A0A1I0GAJ6"/>
<gene>
    <name evidence="2" type="ORF">SAMN05216197_12016</name>
</gene>
<protein>
    <submittedName>
        <fullName evidence="2">Uncharacterized protein</fullName>
    </submittedName>
</protein>
<reference evidence="2 3" key="1">
    <citation type="submission" date="2016-10" db="EMBL/GenBank/DDBJ databases">
        <authorList>
            <person name="de Groot N.N."/>
        </authorList>
    </citation>
    <scope>NUCLEOTIDE SEQUENCE [LARGE SCALE GENOMIC DNA]</scope>
    <source>
        <strain evidence="2 3">DSM 11363</strain>
    </source>
</reference>